<organism evidence="1">
    <name type="scientific">marine metagenome</name>
    <dbReference type="NCBI Taxonomy" id="408172"/>
    <lineage>
        <taxon>unclassified sequences</taxon>
        <taxon>metagenomes</taxon>
        <taxon>ecological metagenomes</taxon>
    </lineage>
</organism>
<sequence length="156" mass="17923">MRHILKPLINLFFLSGFILAQFRMDVPIQTLPTNLNGELDAQPSLSLFDPARFDMSHGFTMSMMSMGGQSASIAGFTNRITYMAMDNLRFDANVTLYKTQLPFQQQGALLNQLDVAYDAGITYQPTKNSFLQLRFQNIPHYQRYQTHSPFNPRYIK</sequence>
<dbReference type="AlphaFoldDB" id="A0A381TW52"/>
<accession>A0A381TW52</accession>
<protein>
    <submittedName>
        <fullName evidence="1">Uncharacterized protein</fullName>
    </submittedName>
</protein>
<dbReference type="EMBL" id="UINC01005189">
    <property type="protein sequence ID" value="SVA19688.1"/>
    <property type="molecule type" value="Genomic_DNA"/>
</dbReference>
<evidence type="ECO:0000313" key="1">
    <source>
        <dbReference type="EMBL" id="SVA19688.1"/>
    </source>
</evidence>
<gene>
    <name evidence="1" type="ORF">METZ01_LOCUS72542</name>
</gene>
<name>A0A381TW52_9ZZZZ</name>
<reference evidence="1" key="1">
    <citation type="submission" date="2018-05" db="EMBL/GenBank/DDBJ databases">
        <authorList>
            <person name="Lanie J.A."/>
            <person name="Ng W.-L."/>
            <person name="Kazmierczak K.M."/>
            <person name="Andrzejewski T.M."/>
            <person name="Davidsen T.M."/>
            <person name="Wayne K.J."/>
            <person name="Tettelin H."/>
            <person name="Glass J.I."/>
            <person name="Rusch D."/>
            <person name="Podicherti R."/>
            <person name="Tsui H.-C.T."/>
            <person name="Winkler M.E."/>
        </authorList>
    </citation>
    <scope>NUCLEOTIDE SEQUENCE</scope>
</reference>
<proteinExistence type="predicted"/>